<reference evidence="1 2" key="2">
    <citation type="journal article" date="2022" name="Mol. Ecol. Resour.">
        <title>The genomes of chicory, endive, great burdock and yacon provide insights into Asteraceae paleo-polyploidization history and plant inulin production.</title>
        <authorList>
            <person name="Fan W."/>
            <person name="Wang S."/>
            <person name="Wang H."/>
            <person name="Wang A."/>
            <person name="Jiang F."/>
            <person name="Liu H."/>
            <person name="Zhao H."/>
            <person name="Xu D."/>
            <person name="Zhang Y."/>
        </authorList>
    </citation>
    <scope>NUCLEOTIDE SEQUENCE [LARGE SCALE GENOMIC DNA]</scope>
    <source>
        <strain evidence="2">cv. Yunnan</strain>
        <tissue evidence="1">Leaves</tissue>
    </source>
</reference>
<keyword evidence="2" id="KW-1185">Reference proteome</keyword>
<gene>
    <name evidence="1" type="ORF">L1987_59643</name>
</gene>
<reference evidence="2" key="1">
    <citation type="journal article" date="2022" name="Mol. Ecol. Resour.">
        <title>The genomes of chicory, endive, great burdock and yacon provide insights into Asteraceae palaeo-polyploidization history and plant inulin production.</title>
        <authorList>
            <person name="Fan W."/>
            <person name="Wang S."/>
            <person name="Wang H."/>
            <person name="Wang A."/>
            <person name="Jiang F."/>
            <person name="Liu H."/>
            <person name="Zhao H."/>
            <person name="Xu D."/>
            <person name="Zhang Y."/>
        </authorList>
    </citation>
    <scope>NUCLEOTIDE SEQUENCE [LARGE SCALE GENOMIC DNA]</scope>
    <source>
        <strain evidence="2">cv. Yunnan</strain>
    </source>
</reference>
<evidence type="ECO:0000313" key="2">
    <source>
        <dbReference type="Proteomes" id="UP001056120"/>
    </source>
</evidence>
<dbReference type="EMBL" id="CM042037">
    <property type="protein sequence ID" value="KAI3741964.1"/>
    <property type="molecule type" value="Genomic_DNA"/>
</dbReference>
<protein>
    <submittedName>
        <fullName evidence="1">Uncharacterized protein</fullName>
    </submittedName>
</protein>
<organism evidence="1 2">
    <name type="scientific">Smallanthus sonchifolius</name>
    <dbReference type="NCBI Taxonomy" id="185202"/>
    <lineage>
        <taxon>Eukaryota</taxon>
        <taxon>Viridiplantae</taxon>
        <taxon>Streptophyta</taxon>
        <taxon>Embryophyta</taxon>
        <taxon>Tracheophyta</taxon>
        <taxon>Spermatophyta</taxon>
        <taxon>Magnoliopsida</taxon>
        <taxon>eudicotyledons</taxon>
        <taxon>Gunneridae</taxon>
        <taxon>Pentapetalae</taxon>
        <taxon>asterids</taxon>
        <taxon>campanulids</taxon>
        <taxon>Asterales</taxon>
        <taxon>Asteraceae</taxon>
        <taxon>Asteroideae</taxon>
        <taxon>Heliantheae alliance</taxon>
        <taxon>Millerieae</taxon>
        <taxon>Smallanthus</taxon>
    </lineage>
</organism>
<proteinExistence type="predicted"/>
<name>A0ACB9D5V2_9ASTR</name>
<evidence type="ECO:0000313" key="1">
    <source>
        <dbReference type="EMBL" id="KAI3741964.1"/>
    </source>
</evidence>
<sequence length="643" mass="73776">MVIQLLLNHDIIIRKKGLKSWNSVLTIELGLASSGPLGLLILSERDDRGTFCLRFHWTTKELPRSSFQAHSNGIQSDIDVEKLQKSVKQRPWILDDQLGSLEKPDTNHLNKNISMENTLPKGVIRGCPACNNCQKVIASWRPEESCRPSIDYTHAAFLPTEEEFKDIYQYIAKIRPKAEEYGICRIIPPDSWKPPLIIQGNKLESCRFGTCVQQIDELKDVHSKRKLNEIIQRENLMELDHGPNGFKFECGPELNMRAFKAYAEQFRQQYFSKKGIFTQFKHGDVEGEYWRIVQNPTDQIQVLSGHNLEAKVLGSGFPLPSLHDDDDNRTEYMKSHWNLNKTPTLPGCLLAFDYDNSALLTPRLDVGMCFSSLCWKVEEHHLYSLRYLHLGASRILYGVPGKYRLKCEALLKKTFPELSGHRELFHKLVTQLSPSTLKSEGIPVYRCVQHPRQFVLIFPGAYYSGFDTGYSISESVNLATLDWLPHGQLTVEIYSELHRKTSISYDRLLMEGVRHAAKSSWDFRMRGWNNACGKNGWLTGALKSRVRQEGFKREFLCNASQSRKMEEDFGCTAKRECIVCFYDLYLSAAGCPCSPDKYSCLEHSKQICTCPWSSRFFLFRYDIGELNLLIDTLEGKVSPKRVI</sequence>
<comment type="caution">
    <text evidence="1">The sequence shown here is derived from an EMBL/GenBank/DDBJ whole genome shotgun (WGS) entry which is preliminary data.</text>
</comment>
<accession>A0ACB9D5V2</accession>
<dbReference type="Proteomes" id="UP001056120">
    <property type="component" value="Linkage Group LG20"/>
</dbReference>